<evidence type="ECO:0000313" key="1">
    <source>
        <dbReference type="EMBL" id="KAK0477735.1"/>
    </source>
</evidence>
<keyword evidence="2" id="KW-1185">Reference proteome</keyword>
<dbReference type="EMBL" id="JAUEPU010000107">
    <property type="protein sequence ID" value="KAK0477735.1"/>
    <property type="molecule type" value="Genomic_DNA"/>
</dbReference>
<name>A0AA39UGC1_9AGAR</name>
<organism evidence="1 2">
    <name type="scientific">Armillaria luteobubalina</name>
    <dbReference type="NCBI Taxonomy" id="153913"/>
    <lineage>
        <taxon>Eukaryota</taxon>
        <taxon>Fungi</taxon>
        <taxon>Dikarya</taxon>
        <taxon>Basidiomycota</taxon>
        <taxon>Agaricomycotina</taxon>
        <taxon>Agaricomycetes</taxon>
        <taxon>Agaricomycetidae</taxon>
        <taxon>Agaricales</taxon>
        <taxon>Marasmiineae</taxon>
        <taxon>Physalacriaceae</taxon>
        <taxon>Armillaria</taxon>
    </lineage>
</organism>
<evidence type="ECO:0000313" key="2">
    <source>
        <dbReference type="Proteomes" id="UP001175228"/>
    </source>
</evidence>
<dbReference type="Proteomes" id="UP001175228">
    <property type="component" value="Unassembled WGS sequence"/>
</dbReference>
<proteinExistence type="predicted"/>
<gene>
    <name evidence="1" type="ORF">EDD18DRAFT_1337838</name>
</gene>
<dbReference type="AlphaFoldDB" id="A0AA39UGC1"/>
<comment type="caution">
    <text evidence="1">The sequence shown here is derived from an EMBL/GenBank/DDBJ whole genome shotgun (WGS) entry which is preliminary data.</text>
</comment>
<sequence>MPLNEIKRPVLYLPLEKDLKEGLILPLDNIEGFLEHSTTLHLVCLSCSLSTMKIEIYTTGKTETAFYLYREDKLEDLRAVFEHSKRDIHRVIFNNIIGRRHLSWLTSVILDLELKGAAQNTVAIFLHYRFLGILHYSQGTDAVFMHRHLADHVVSWEFDGRVTINDIPGIEIQYACDCSKY</sequence>
<accession>A0AA39UGC1</accession>
<reference evidence="1" key="1">
    <citation type="submission" date="2023-06" db="EMBL/GenBank/DDBJ databases">
        <authorList>
            <consortium name="Lawrence Berkeley National Laboratory"/>
            <person name="Ahrendt S."/>
            <person name="Sahu N."/>
            <person name="Indic B."/>
            <person name="Wong-Bajracharya J."/>
            <person name="Merenyi Z."/>
            <person name="Ke H.-M."/>
            <person name="Monk M."/>
            <person name="Kocsube S."/>
            <person name="Drula E."/>
            <person name="Lipzen A."/>
            <person name="Balint B."/>
            <person name="Henrissat B."/>
            <person name="Andreopoulos B."/>
            <person name="Martin F.M."/>
            <person name="Harder C.B."/>
            <person name="Rigling D."/>
            <person name="Ford K.L."/>
            <person name="Foster G.D."/>
            <person name="Pangilinan J."/>
            <person name="Papanicolaou A."/>
            <person name="Barry K."/>
            <person name="LaButti K."/>
            <person name="Viragh M."/>
            <person name="Koriabine M."/>
            <person name="Yan M."/>
            <person name="Riley R."/>
            <person name="Champramary S."/>
            <person name="Plett K.L."/>
            <person name="Tsai I.J."/>
            <person name="Slot J."/>
            <person name="Sipos G."/>
            <person name="Plett J."/>
            <person name="Nagy L.G."/>
            <person name="Grigoriev I.V."/>
        </authorList>
    </citation>
    <scope>NUCLEOTIDE SEQUENCE</scope>
    <source>
        <strain evidence="1">HWK02</strain>
    </source>
</reference>
<protein>
    <submittedName>
        <fullName evidence="1">Uncharacterized protein</fullName>
    </submittedName>
</protein>